<proteinExistence type="predicted"/>
<keyword evidence="3" id="KW-0812">Transmembrane</keyword>
<dbReference type="Proteomes" id="UP000604381">
    <property type="component" value="Unassembled WGS sequence"/>
</dbReference>
<evidence type="ECO:0000256" key="1">
    <source>
        <dbReference type="SAM" id="Coils"/>
    </source>
</evidence>
<dbReference type="Pfam" id="PF03743">
    <property type="entry name" value="TrbI"/>
    <property type="match status" value="1"/>
</dbReference>
<dbReference type="CDD" id="cd16430">
    <property type="entry name" value="TraB"/>
    <property type="match status" value="1"/>
</dbReference>
<comment type="caution">
    <text evidence="4">The sequence shown here is derived from an EMBL/GenBank/DDBJ whole genome shotgun (WGS) entry which is preliminary data.</text>
</comment>
<sequence length="420" mass="43597">MSPPRADANRRASRRQHALLYAGAAAAAAIILLLSFLQSGTEAREAGAPRLAAPGAGVDAGALWRESAARDLERLAESERLLQESVAGLQEQLAAMEENVGTLRAEAAEQAFEAELLQLAEAAAAAEPPPPPAFEFEPPAGPEPARDLPGGGEFAPPPPPVPAGISLVRVGPRQSEAGAGPPSAAPAAAPATLLAGASAPATGDGYIPGGSFMRAVILGGIDAPTGQVSRDNPHPVLLRIADHARLPNLARRDLRECLVLAAGYGDIASERALLRTERMSCQRPDRSFFDAPIRGFVVGEDGRAGLRGRLVTKQGQVLQRSLLAGIGEGFSTVFQNRYVRSSNLGDPSATVDIDVRDYASASIASGASTALGRLADYYLRLADRVHPIIEIGAGRTVDIVLQEGVDLDAKPVVAAVEGAQ</sequence>
<keyword evidence="1" id="KW-0175">Coiled coil</keyword>
<dbReference type="EMBL" id="JADHEI010000031">
    <property type="protein sequence ID" value="MBF2735043.1"/>
    <property type="molecule type" value="Genomic_DNA"/>
</dbReference>
<organism evidence="4 5">
    <name type="scientific">Candidatus Amphirhobacter heronislandensis</name>
    <dbReference type="NCBI Taxonomy" id="1732024"/>
    <lineage>
        <taxon>Bacteria</taxon>
        <taxon>Pseudomonadati</taxon>
        <taxon>Pseudomonadota</taxon>
        <taxon>Gammaproteobacteria</taxon>
        <taxon>Candidatus Tethybacterales</taxon>
        <taxon>Candidatus Tethybacteraceae</taxon>
        <taxon>Candidatus Amphirhobacter</taxon>
    </lineage>
</organism>
<feature type="coiled-coil region" evidence="1">
    <location>
        <begin position="72"/>
        <end position="106"/>
    </location>
</feature>
<dbReference type="AlphaFoldDB" id="A0A930UCH7"/>
<keyword evidence="3" id="KW-1133">Transmembrane helix</keyword>
<feature type="transmembrane region" description="Helical" evidence="3">
    <location>
        <begin position="18"/>
        <end position="37"/>
    </location>
</feature>
<reference evidence="4" key="1">
    <citation type="submission" date="2020-10" db="EMBL/GenBank/DDBJ databases">
        <title>An improved Amphimedon queenslandica hologenome assembly reveals how three proteobacterial symbionts can extend the metabolic phenotypic of their marine sponge host.</title>
        <authorList>
            <person name="Degnan B."/>
            <person name="Degnan S."/>
            <person name="Xiang X."/>
        </authorList>
    </citation>
    <scope>NUCLEOTIDE SEQUENCE</scope>
    <source>
        <strain evidence="4">AqS2</strain>
    </source>
</reference>
<keyword evidence="5" id="KW-1185">Reference proteome</keyword>
<name>A0A930UCH7_9GAMM</name>
<evidence type="ECO:0000313" key="5">
    <source>
        <dbReference type="Proteomes" id="UP000604381"/>
    </source>
</evidence>
<feature type="region of interest" description="Disordered" evidence="2">
    <location>
        <begin position="126"/>
        <end position="166"/>
    </location>
</feature>
<evidence type="ECO:0000313" key="4">
    <source>
        <dbReference type="EMBL" id="MBF2735043.1"/>
    </source>
</evidence>
<evidence type="ECO:0000256" key="2">
    <source>
        <dbReference type="SAM" id="MobiDB-lite"/>
    </source>
</evidence>
<accession>A0A930UCH7</accession>
<keyword evidence="3" id="KW-0472">Membrane</keyword>
<dbReference type="InterPro" id="IPR005498">
    <property type="entry name" value="T4SS_VirB10/TraB/TrbI"/>
</dbReference>
<protein>
    <submittedName>
        <fullName evidence="4">TraB/VirB10 family protein</fullName>
    </submittedName>
</protein>
<gene>
    <name evidence="4" type="ORF">ISN26_03000</name>
</gene>
<evidence type="ECO:0000256" key="3">
    <source>
        <dbReference type="SAM" id="Phobius"/>
    </source>
</evidence>